<reference evidence="2" key="2">
    <citation type="journal article" date="2022" name="Microbiol. Resour. Announc.">
        <title>Metagenome Sequencing to Explore Phylogenomics of Terrestrial Cyanobacteria.</title>
        <authorList>
            <person name="Ward R.D."/>
            <person name="Stajich J.E."/>
            <person name="Johansen J.R."/>
            <person name="Huntemann M."/>
            <person name="Clum A."/>
            <person name="Foster B."/>
            <person name="Foster B."/>
            <person name="Roux S."/>
            <person name="Palaniappan K."/>
            <person name="Varghese N."/>
            <person name="Mukherjee S."/>
            <person name="Reddy T.B.K."/>
            <person name="Daum C."/>
            <person name="Copeland A."/>
            <person name="Chen I.A."/>
            <person name="Ivanova N.N."/>
            <person name="Kyrpides N.C."/>
            <person name="Shapiro N."/>
            <person name="Eloe-Fadrosh E.A."/>
            <person name="Pietrasiak N."/>
        </authorList>
    </citation>
    <scope>NUCLEOTIDE SEQUENCE</scope>
    <source>
        <strain evidence="2">GSE-TBD4-15B</strain>
    </source>
</reference>
<evidence type="ECO:0000313" key="2">
    <source>
        <dbReference type="EMBL" id="MBW4465643.1"/>
    </source>
</evidence>
<keyword evidence="2" id="KW-0540">Nuclease</keyword>
<keyword evidence="2" id="KW-0378">Hydrolase</keyword>
<dbReference type="GO" id="GO:0004519">
    <property type="term" value="F:endonuclease activity"/>
    <property type="evidence" value="ECO:0007669"/>
    <property type="project" value="UniProtKB-KW"/>
</dbReference>
<feature type="domain" description="HNH nuclease" evidence="1">
    <location>
        <begin position="41"/>
        <end position="85"/>
    </location>
</feature>
<dbReference type="CDD" id="cd00085">
    <property type="entry name" value="HNHc"/>
    <property type="match status" value="1"/>
</dbReference>
<dbReference type="AlphaFoldDB" id="A0A951U4E5"/>
<gene>
    <name evidence="2" type="ORF">KME07_09415</name>
</gene>
<evidence type="ECO:0000313" key="3">
    <source>
        <dbReference type="Proteomes" id="UP000707356"/>
    </source>
</evidence>
<reference evidence="2" key="1">
    <citation type="submission" date="2021-05" db="EMBL/GenBank/DDBJ databases">
        <authorList>
            <person name="Pietrasiak N."/>
            <person name="Ward R."/>
            <person name="Stajich J.E."/>
            <person name="Kurbessoian T."/>
        </authorList>
    </citation>
    <scope>NUCLEOTIDE SEQUENCE</scope>
    <source>
        <strain evidence="2">GSE-TBD4-15B</strain>
    </source>
</reference>
<proteinExistence type="predicted"/>
<comment type="caution">
    <text evidence="2">The sequence shown here is derived from an EMBL/GenBank/DDBJ whole genome shotgun (WGS) entry which is preliminary data.</text>
</comment>
<organism evidence="2 3">
    <name type="scientific">Pegethrix bostrychoides GSE-TBD4-15B</name>
    <dbReference type="NCBI Taxonomy" id="2839662"/>
    <lineage>
        <taxon>Bacteria</taxon>
        <taxon>Bacillati</taxon>
        <taxon>Cyanobacteriota</taxon>
        <taxon>Cyanophyceae</taxon>
        <taxon>Oculatellales</taxon>
        <taxon>Oculatellaceae</taxon>
        <taxon>Pegethrix</taxon>
    </lineage>
</organism>
<dbReference type="EMBL" id="JAHHHV010000055">
    <property type="protein sequence ID" value="MBW4465643.1"/>
    <property type="molecule type" value="Genomic_DNA"/>
</dbReference>
<keyword evidence="2" id="KW-0255">Endonuclease</keyword>
<sequence length="316" mass="36866">MAISQRDIKLLWGRAASRCAFPDCRLQLTQDSEATESSFPIGEQAHIVAKEQNGPRGDSPLTSDERDSYANLILLCPTHHTIIDRNPEDFPIEKLHSLKTDHELWVQQTLSQTWNLNQQARDLIYTSLIDSAVEYCHLSEWKQWTFRSLEPIPRWSYNLPQDFLSFRRKVFSTDFPGTLTELEKAVRTLSILLHKAARVFQKHCQIKEDSNGNLYYEGVRFYKIPEWDAEKYNRLSEEFNIWVEECHQLVIDATKAANWFREVVRRDINPMFFAADGKFVATYPWSGDMGLSHQYLLPEYTQDEKSSLPDSLPEDE</sequence>
<protein>
    <submittedName>
        <fullName evidence="2">HNH endonuclease</fullName>
    </submittedName>
</protein>
<dbReference type="InterPro" id="IPR003615">
    <property type="entry name" value="HNH_nuc"/>
</dbReference>
<dbReference type="Pfam" id="PF13391">
    <property type="entry name" value="HNH_2"/>
    <property type="match status" value="1"/>
</dbReference>
<accession>A0A951U4E5</accession>
<evidence type="ECO:0000259" key="1">
    <source>
        <dbReference type="Pfam" id="PF13391"/>
    </source>
</evidence>
<dbReference type="Proteomes" id="UP000707356">
    <property type="component" value="Unassembled WGS sequence"/>
</dbReference>
<name>A0A951U4E5_9CYAN</name>